<organism evidence="1 2">
    <name type="scientific">Rhizophagus irregularis (strain DAOM 181602 / DAOM 197198 / MUCL 43194)</name>
    <name type="common">Arbuscular mycorrhizal fungus</name>
    <name type="synonym">Glomus intraradices</name>
    <dbReference type="NCBI Taxonomy" id="747089"/>
    <lineage>
        <taxon>Eukaryota</taxon>
        <taxon>Fungi</taxon>
        <taxon>Fungi incertae sedis</taxon>
        <taxon>Mucoromycota</taxon>
        <taxon>Glomeromycotina</taxon>
        <taxon>Glomeromycetes</taxon>
        <taxon>Glomerales</taxon>
        <taxon>Glomeraceae</taxon>
        <taxon>Rhizophagus</taxon>
    </lineage>
</organism>
<name>A0A2P4PGY2_RHIID</name>
<gene>
    <name evidence="1" type="ORF">GLOIN_2v1673269</name>
</gene>
<evidence type="ECO:0000313" key="2">
    <source>
        <dbReference type="Proteomes" id="UP000018888"/>
    </source>
</evidence>
<evidence type="ECO:0000313" key="1">
    <source>
        <dbReference type="EMBL" id="POG64646.1"/>
    </source>
</evidence>
<proteinExistence type="predicted"/>
<dbReference type="AlphaFoldDB" id="A0A2P4PGY2"/>
<dbReference type="EMBL" id="AUPC02000235">
    <property type="protein sequence ID" value="POG64646.1"/>
    <property type="molecule type" value="Genomic_DNA"/>
</dbReference>
<dbReference type="Proteomes" id="UP000018888">
    <property type="component" value="Unassembled WGS sequence"/>
</dbReference>
<comment type="caution">
    <text evidence="1">The sequence shown here is derived from an EMBL/GenBank/DDBJ whole genome shotgun (WGS) entry which is preliminary data.</text>
</comment>
<reference evidence="1 2" key="2">
    <citation type="journal article" date="2018" name="New Phytol.">
        <title>High intraspecific genome diversity in the model arbuscular mycorrhizal symbiont Rhizophagus irregularis.</title>
        <authorList>
            <person name="Chen E.C.H."/>
            <person name="Morin E."/>
            <person name="Beaudet D."/>
            <person name="Noel J."/>
            <person name="Yildirir G."/>
            <person name="Ndikumana S."/>
            <person name="Charron P."/>
            <person name="St-Onge C."/>
            <person name="Giorgi J."/>
            <person name="Kruger M."/>
            <person name="Marton T."/>
            <person name="Ropars J."/>
            <person name="Grigoriev I.V."/>
            <person name="Hainaut M."/>
            <person name="Henrissat B."/>
            <person name="Roux C."/>
            <person name="Martin F."/>
            <person name="Corradi N."/>
        </authorList>
    </citation>
    <scope>NUCLEOTIDE SEQUENCE [LARGE SCALE GENOMIC DNA]</scope>
    <source>
        <strain evidence="1 2">DAOM 197198</strain>
    </source>
</reference>
<keyword evidence="2" id="KW-1185">Reference proteome</keyword>
<reference evidence="1 2" key="1">
    <citation type="journal article" date="2013" name="Proc. Natl. Acad. Sci. U.S.A.">
        <title>Genome of an arbuscular mycorrhizal fungus provides insight into the oldest plant symbiosis.</title>
        <authorList>
            <person name="Tisserant E."/>
            <person name="Malbreil M."/>
            <person name="Kuo A."/>
            <person name="Kohler A."/>
            <person name="Symeonidi A."/>
            <person name="Balestrini R."/>
            <person name="Charron P."/>
            <person name="Duensing N."/>
            <person name="Frei Dit Frey N."/>
            <person name="Gianinazzi-Pearson V."/>
            <person name="Gilbert L.B."/>
            <person name="Handa Y."/>
            <person name="Herr J.R."/>
            <person name="Hijri M."/>
            <person name="Koul R."/>
            <person name="Kawaguchi M."/>
            <person name="Krajinski F."/>
            <person name="Lammers P.J."/>
            <person name="Masclaux F.G."/>
            <person name="Murat C."/>
            <person name="Morin E."/>
            <person name="Ndikumana S."/>
            <person name="Pagni M."/>
            <person name="Petitpierre D."/>
            <person name="Requena N."/>
            <person name="Rosikiewicz P."/>
            <person name="Riley R."/>
            <person name="Saito K."/>
            <person name="San Clemente H."/>
            <person name="Shapiro H."/>
            <person name="van Tuinen D."/>
            <person name="Becard G."/>
            <person name="Bonfante P."/>
            <person name="Paszkowski U."/>
            <person name="Shachar-Hill Y.Y."/>
            <person name="Tuskan G.A."/>
            <person name="Young P.W."/>
            <person name="Sanders I.R."/>
            <person name="Henrissat B."/>
            <person name="Rensing S.A."/>
            <person name="Grigoriev I.V."/>
            <person name="Corradi N."/>
            <person name="Roux C."/>
            <person name="Martin F."/>
        </authorList>
    </citation>
    <scope>NUCLEOTIDE SEQUENCE [LARGE SCALE GENOMIC DNA]</scope>
    <source>
        <strain evidence="1 2">DAOM 197198</strain>
    </source>
</reference>
<accession>A0A2P4PGY2</accession>
<protein>
    <submittedName>
        <fullName evidence="1">Uncharacterized protein</fullName>
    </submittedName>
</protein>
<sequence>MILFFLIPVFFFFTHTFICHYSISNEIAWLYFLVDFLQDLFVLYSIYFVKLLGEIHLVGVSKNGKILIPGPKDLVLGPSLQIFKSTRSGPDPTKSFIPFSDGSFTNCELCFCWFF</sequence>